<dbReference type="Proteomes" id="UP000501387">
    <property type="component" value="Chromosome"/>
</dbReference>
<dbReference type="EMBL" id="CP049934">
    <property type="protein sequence ID" value="QIM15412.1"/>
    <property type="molecule type" value="Genomic_DNA"/>
</dbReference>
<evidence type="ECO:0000313" key="3">
    <source>
        <dbReference type="Proteomes" id="UP000501387"/>
    </source>
</evidence>
<dbReference type="RefSeq" id="WP_166321492.1">
    <property type="nucleotide sequence ID" value="NZ_CP049934.1"/>
</dbReference>
<accession>A0A6G8FHA2</accession>
<dbReference type="GO" id="GO:0003677">
    <property type="term" value="F:DNA binding"/>
    <property type="evidence" value="ECO:0007669"/>
    <property type="project" value="UniProtKB-KW"/>
</dbReference>
<feature type="domain" description="Antitoxin FitA-like ribbon-helix-helix" evidence="1">
    <location>
        <begin position="2"/>
        <end position="37"/>
    </location>
</feature>
<dbReference type="Gene3D" id="1.10.1220.10">
    <property type="entry name" value="Met repressor-like"/>
    <property type="match status" value="1"/>
</dbReference>
<gene>
    <name evidence="2" type="ORF">G7067_01735</name>
</gene>
<keyword evidence="3" id="KW-1185">Reference proteome</keyword>
<organism evidence="2 3">
    <name type="scientific">Leucobacter insecticola</name>
    <dbReference type="NCBI Taxonomy" id="2714934"/>
    <lineage>
        <taxon>Bacteria</taxon>
        <taxon>Bacillati</taxon>
        <taxon>Actinomycetota</taxon>
        <taxon>Actinomycetes</taxon>
        <taxon>Micrococcales</taxon>
        <taxon>Microbacteriaceae</taxon>
        <taxon>Leucobacter</taxon>
    </lineage>
</organism>
<keyword evidence="2" id="KW-0238">DNA-binding</keyword>
<protein>
    <submittedName>
        <fullName evidence="2">Arc family DNA-binding protein</fullName>
    </submittedName>
</protein>
<reference evidence="2 3" key="1">
    <citation type="submission" date="2020-03" db="EMBL/GenBank/DDBJ databases">
        <title>Leucobacter sp. nov., isolated from beetles.</title>
        <authorList>
            <person name="Hyun D.-W."/>
            <person name="Bae J.-W."/>
        </authorList>
    </citation>
    <scope>NUCLEOTIDE SEQUENCE [LARGE SCALE GENOMIC DNA]</scope>
    <source>
        <strain evidence="2 3">HDW9B</strain>
    </source>
</reference>
<dbReference type="GO" id="GO:0006355">
    <property type="term" value="P:regulation of DNA-templated transcription"/>
    <property type="evidence" value="ECO:0007669"/>
    <property type="project" value="InterPro"/>
</dbReference>
<evidence type="ECO:0000259" key="1">
    <source>
        <dbReference type="Pfam" id="PF22513"/>
    </source>
</evidence>
<dbReference type="KEGG" id="lins:G7067_01735"/>
<proteinExistence type="predicted"/>
<dbReference type="InterPro" id="IPR010985">
    <property type="entry name" value="Ribbon_hlx_hlx"/>
</dbReference>
<sequence>MAQLLIRQLPDEVKEGLRELAREKGRSMEAEARAILVDRIRAENRVTVEYEGTSSVQKLHEIHGVKLLNKGPGARTVTFEETQALIDEFV</sequence>
<dbReference type="AlphaFoldDB" id="A0A6G8FHA2"/>
<evidence type="ECO:0000313" key="2">
    <source>
        <dbReference type="EMBL" id="QIM15412.1"/>
    </source>
</evidence>
<name>A0A6G8FHA2_9MICO</name>
<dbReference type="SUPFAM" id="SSF47598">
    <property type="entry name" value="Ribbon-helix-helix"/>
    <property type="match status" value="1"/>
</dbReference>
<dbReference type="InterPro" id="IPR013321">
    <property type="entry name" value="Arc_rbn_hlx_hlx"/>
</dbReference>
<dbReference type="Pfam" id="PF22513">
    <property type="entry name" value="FitA-like_RHH"/>
    <property type="match status" value="1"/>
</dbReference>
<dbReference type="InterPro" id="IPR053853">
    <property type="entry name" value="FitA-like_RHH"/>
</dbReference>